<sequence length="412" mass="45029">MAKKKSCENICRPQVVSEAEGALYGWVDEEIFSQPFVITANMLPELCQGMSLTESGASEGDYVIEAACPSDRFLSGQRRIGSTSCPRSILPVLTVPVASAGTSASSPLVVVPPGPSAKSKKVPLATSAKKPICLDGEEGVKEDPSADLKQKRRKHKLHESFPENVVLGDDVAWEHETSPLDCKFPADFNYWAALDSGITQSSVRKALGHMPPEQLLGTAHRYACKLTACLQVELESVLSSMLKVEKELAAAKDQGHIFDLSPLQAKIDSLTEQLSVAQGERLSALEQLSQVEEDSKVQAVELQSCRAALDEEREKVETLTRSLKEKQMTLGMVEAAADHWYGEWKSLVAEIEEIVQETFEDPKGQRIYNLKEEAGECSEAVVEVQPEHPEGPQQVEAQLEETVPEEDGECPA</sequence>
<name>A0ABU6XN47_9FABA</name>
<dbReference type="EMBL" id="JASCZI010212131">
    <property type="protein sequence ID" value="MED6198474.1"/>
    <property type="molecule type" value="Genomic_DNA"/>
</dbReference>
<accession>A0ABU6XN47</accession>
<gene>
    <name evidence="3" type="ORF">PIB30_066631</name>
</gene>
<feature type="region of interest" description="Disordered" evidence="2">
    <location>
        <begin position="385"/>
        <end position="412"/>
    </location>
</feature>
<organism evidence="3 4">
    <name type="scientific">Stylosanthes scabra</name>
    <dbReference type="NCBI Taxonomy" id="79078"/>
    <lineage>
        <taxon>Eukaryota</taxon>
        <taxon>Viridiplantae</taxon>
        <taxon>Streptophyta</taxon>
        <taxon>Embryophyta</taxon>
        <taxon>Tracheophyta</taxon>
        <taxon>Spermatophyta</taxon>
        <taxon>Magnoliopsida</taxon>
        <taxon>eudicotyledons</taxon>
        <taxon>Gunneridae</taxon>
        <taxon>Pentapetalae</taxon>
        <taxon>rosids</taxon>
        <taxon>fabids</taxon>
        <taxon>Fabales</taxon>
        <taxon>Fabaceae</taxon>
        <taxon>Papilionoideae</taxon>
        <taxon>50 kb inversion clade</taxon>
        <taxon>dalbergioids sensu lato</taxon>
        <taxon>Dalbergieae</taxon>
        <taxon>Pterocarpus clade</taxon>
        <taxon>Stylosanthes</taxon>
    </lineage>
</organism>
<dbReference type="Proteomes" id="UP001341840">
    <property type="component" value="Unassembled WGS sequence"/>
</dbReference>
<evidence type="ECO:0000313" key="4">
    <source>
        <dbReference type="Proteomes" id="UP001341840"/>
    </source>
</evidence>
<keyword evidence="1" id="KW-0175">Coiled coil</keyword>
<protein>
    <submittedName>
        <fullName evidence="3">Uncharacterized protein</fullName>
    </submittedName>
</protein>
<feature type="compositionally biased region" description="Acidic residues" evidence="2">
    <location>
        <begin position="398"/>
        <end position="412"/>
    </location>
</feature>
<evidence type="ECO:0000313" key="3">
    <source>
        <dbReference type="EMBL" id="MED6198474.1"/>
    </source>
</evidence>
<comment type="caution">
    <text evidence="3">The sequence shown here is derived from an EMBL/GenBank/DDBJ whole genome shotgun (WGS) entry which is preliminary data.</text>
</comment>
<evidence type="ECO:0000256" key="1">
    <source>
        <dbReference type="SAM" id="Coils"/>
    </source>
</evidence>
<evidence type="ECO:0000256" key="2">
    <source>
        <dbReference type="SAM" id="MobiDB-lite"/>
    </source>
</evidence>
<keyword evidence="4" id="KW-1185">Reference proteome</keyword>
<feature type="coiled-coil region" evidence="1">
    <location>
        <begin position="302"/>
        <end position="329"/>
    </location>
</feature>
<proteinExistence type="predicted"/>
<reference evidence="3 4" key="1">
    <citation type="journal article" date="2023" name="Plants (Basel)">
        <title>Bridging the Gap: Combining Genomics and Transcriptomics Approaches to Understand Stylosanthes scabra, an Orphan Legume from the Brazilian Caatinga.</title>
        <authorList>
            <person name="Ferreira-Neto J.R.C."/>
            <person name="da Silva M.D."/>
            <person name="Binneck E."/>
            <person name="de Melo N.F."/>
            <person name="da Silva R.H."/>
            <person name="de Melo A.L.T.M."/>
            <person name="Pandolfi V."/>
            <person name="Bustamante F.O."/>
            <person name="Brasileiro-Vidal A.C."/>
            <person name="Benko-Iseppon A.M."/>
        </authorList>
    </citation>
    <scope>NUCLEOTIDE SEQUENCE [LARGE SCALE GENOMIC DNA]</scope>
    <source>
        <tissue evidence="3">Leaves</tissue>
    </source>
</reference>